<proteinExistence type="predicted"/>
<gene>
    <name evidence="2" type="ORF">BS50DRAFT_498152</name>
</gene>
<evidence type="ECO:0000313" key="2">
    <source>
        <dbReference type="EMBL" id="PSN64749.1"/>
    </source>
</evidence>
<evidence type="ECO:0000313" key="3">
    <source>
        <dbReference type="Proteomes" id="UP000240883"/>
    </source>
</evidence>
<feature type="non-terminal residue" evidence="2">
    <location>
        <position position="84"/>
    </location>
</feature>
<dbReference type="AlphaFoldDB" id="A0A2T2NHA4"/>
<dbReference type="OrthoDB" id="3792952at2759"/>
<sequence length="84" mass="9464">MRVLNTYASIVEDYSTRTLTFDSDTLNAFAGVLTMLLNTIDSKSVGGLIDSLLDHCLLWTHDTQSPGPEPRRKKRFPSFSWAGW</sequence>
<accession>A0A2T2NHA4</accession>
<dbReference type="PANTHER" id="PTHR33112:SF12">
    <property type="entry name" value="HETEROKARYON INCOMPATIBILITY DOMAIN-CONTAINING PROTEIN"/>
    <property type="match status" value="1"/>
</dbReference>
<organism evidence="2 3">
    <name type="scientific">Corynespora cassiicola Philippines</name>
    <dbReference type="NCBI Taxonomy" id="1448308"/>
    <lineage>
        <taxon>Eukaryota</taxon>
        <taxon>Fungi</taxon>
        <taxon>Dikarya</taxon>
        <taxon>Ascomycota</taxon>
        <taxon>Pezizomycotina</taxon>
        <taxon>Dothideomycetes</taxon>
        <taxon>Pleosporomycetidae</taxon>
        <taxon>Pleosporales</taxon>
        <taxon>Corynesporascaceae</taxon>
        <taxon>Corynespora</taxon>
    </lineage>
</organism>
<keyword evidence="3" id="KW-1185">Reference proteome</keyword>
<dbReference type="EMBL" id="KZ678138">
    <property type="protein sequence ID" value="PSN64749.1"/>
    <property type="molecule type" value="Genomic_DNA"/>
</dbReference>
<feature type="region of interest" description="Disordered" evidence="1">
    <location>
        <begin position="62"/>
        <end position="84"/>
    </location>
</feature>
<evidence type="ECO:0000256" key="1">
    <source>
        <dbReference type="SAM" id="MobiDB-lite"/>
    </source>
</evidence>
<name>A0A2T2NHA4_CORCC</name>
<reference evidence="2 3" key="1">
    <citation type="journal article" date="2018" name="Front. Microbiol.">
        <title>Genome-Wide Analysis of Corynespora cassiicola Leaf Fall Disease Putative Effectors.</title>
        <authorList>
            <person name="Lopez D."/>
            <person name="Ribeiro S."/>
            <person name="Label P."/>
            <person name="Fumanal B."/>
            <person name="Venisse J.S."/>
            <person name="Kohler A."/>
            <person name="de Oliveira R.R."/>
            <person name="Labutti K."/>
            <person name="Lipzen A."/>
            <person name="Lail K."/>
            <person name="Bauer D."/>
            <person name="Ohm R.A."/>
            <person name="Barry K.W."/>
            <person name="Spatafora J."/>
            <person name="Grigoriev I.V."/>
            <person name="Martin F.M."/>
            <person name="Pujade-Renaud V."/>
        </authorList>
    </citation>
    <scope>NUCLEOTIDE SEQUENCE [LARGE SCALE GENOMIC DNA]</scope>
    <source>
        <strain evidence="2 3">Philippines</strain>
    </source>
</reference>
<dbReference type="Proteomes" id="UP000240883">
    <property type="component" value="Unassembled WGS sequence"/>
</dbReference>
<dbReference type="STRING" id="1448308.A0A2T2NHA4"/>
<protein>
    <submittedName>
        <fullName evidence="2">Uncharacterized protein</fullName>
    </submittedName>
</protein>
<dbReference type="PANTHER" id="PTHR33112">
    <property type="entry name" value="DOMAIN PROTEIN, PUTATIVE-RELATED"/>
    <property type="match status" value="1"/>
</dbReference>